<name>A0ABQ1LHA1_9BACT</name>
<dbReference type="SUPFAM" id="SSF46689">
    <property type="entry name" value="Homeodomain-like"/>
    <property type="match status" value="1"/>
</dbReference>
<evidence type="ECO:0000313" key="5">
    <source>
        <dbReference type="EMBL" id="GGC24330.1"/>
    </source>
</evidence>
<dbReference type="PANTHER" id="PTHR46796">
    <property type="entry name" value="HTH-TYPE TRANSCRIPTIONAL ACTIVATOR RHAS-RELATED"/>
    <property type="match status" value="1"/>
</dbReference>
<keyword evidence="1" id="KW-0805">Transcription regulation</keyword>
<comment type="caution">
    <text evidence="5">The sequence shown here is derived from an EMBL/GenBank/DDBJ whole genome shotgun (WGS) entry which is preliminary data.</text>
</comment>
<organism evidence="5 6">
    <name type="scientific">Marivirga lumbricoides</name>
    <dbReference type="NCBI Taxonomy" id="1046115"/>
    <lineage>
        <taxon>Bacteria</taxon>
        <taxon>Pseudomonadati</taxon>
        <taxon>Bacteroidota</taxon>
        <taxon>Cytophagia</taxon>
        <taxon>Cytophagales</taxon>
        <taxon>Marivirgaceae</taxon>
        <taxon>Marivirga</taxon>
    </lineage>
</organism>
<keyword evidence="3" id="KW-0804">Transcription</keyword>
<dbReference type="SMART" id="SM00342">
    <property type="entry name" value="HTH_ARAC"/>
    <property type="match status" value="1"/>
</dbReference>
<dbReference type="InterPro" id="IPR050204">
    <property type="entry name" value="AraC_XylS_family_regulators"/>
</dbReference>
<proteinExistence type="predicted"/>
<accession>A0ABQ1LHA1</accession>
<dbReference type="EMBL" id="BMEC01000002">
    <property type="protein sequence ID" value="GGC24330.1"/>
    <property type="molecule type" value="Genomic_DNA"/>
</dbReference>
<dbReference type="PANTHER" id="PTHR46796:SF13">
    <property type="entry name" value="HTH-TYPE TRANSCRIPTIONAL ACTIVATOR RHAS"/>
    <property type="match status" value="1"/>
</dbReference>
<dbReference type="Gene3D" id="1.10.10.60">
    <property type="entry name" value="Homeodomain-like"/>
    <property type="match status" value="1"/>
</dbReference>
<sequence>MTIIEKDSRIAPFIKEIILLESDRCFDHKLPFYADGYPGIMYSETDSGVRLLPANKTLPIFFLYGQTIEPIELQIKGAYKLIVFQLYPFATRLLLGINPKDINDECYDLANVKNVDTKATISQLIIENTNKQIQIISDYVLELVKNSSVNPDNAIKLAVSTIINTRGVLLIKELRKHLFITERTFERRFAKEIGVTPKQFANIIQFSFSLNQIKESDYTSFTNIAYENGFADQSHFIRTFKKFTGATPKEMLPKIL</sequence>
<evidence type="ECO:0000313" key="6">
    <source>
        <dbReference type="Proteomes" id="UP000636010"/>
    </source>
</evidence>
<evidence type="ECO:0000256" key="1">
    <source>
        <dbReference type="ARBA" id="ARBA00023015"/>
    </source>
</evidence>
<evidence type="ECO:0000256" key="3">
    <source>
        <dbReference type="ARBA" id="ARBA00023163"/>
    </source>
</evidence>
<dbReference type="InterPro" id="IPR046532">
    <property type="entry name" value="DUF6597"/>
</dbReference>
<dbReference type="Pfam" id="PF12833">
    <property type="entry name" value="HTH_18"/>
    <property type="match status" value="1"/>
</dbReference>
<feature type="domain" description="HTH araC/xylS-type" evidence="4">
    <location>
        <begin position="152"/>
        <end position="254"/>
    </location>
</feature>
<reference evidence="6" key="1">
    <citation type="journal article" date="2019" name="Int. J. Syst. Evol. Microbiol.">
        <title>The Global Catalogue of Microorganisms (GCM) 10K type strain sequencing project: providing services to taxonomists for standard genome sequencing and annotation.</title>
        <authorList>
            <consortium name="The Broad Institute Genomics Platform"/>
            <consortium name="The Broad Institute Genome Sequencing Center for Infectious Disease"/>
            <person name="Wu L."/>
            <person name="Ma J."/>
        </authorList>
    </citation>
    <scope>NUCLEOTIDE SEQUENCE [LARGE SCALE GENOMIC DNA]</scope>
    <source>
        <strain evidence="6">CGMCC 1.10832</strain>
    </source>
</reference>
<dbReference type="RefSeq" id="WP_188460424.1">
    <property type="nucleotide sequence ID" value="NZ_BAABHU010000002.1"/>
</dbReference>
<protein>
    <recommendedName>
        <fullName evidence="4">HTH araC/xylS-type domain-containing protein</fullName>
    </recommendedName>
</protein>
<evidence type="ECO:0000259" key="4">
    <source>
        <dbReference type="PROSITE" id="PS01124"/>
    </source>
</evidence>
<evidence type="ECO:0000256" key="2">
    <source>
        <dbReference type="ARBA" id="ARBA00023125"/>
    </source>
</evidence>
<dbReference type="InterPro" id="IPR009057">
    <property type="entry name" value="Homeodomain-like_sf"/>
</dbReference>
<dbReference type="InterPro" id="IPR018060">
    <property type="entry name" value="HTH_AraC"/>
</dbReference>
<dbReference type="PROSITE" id="PS01124">
    <property type="entry name" value="HTH_ARAC_FAMILY_2"/>
    <property type="match status" value="1"/>
</dbReference>
<dbReference type="Proteomes" id="UP000636010">
    <property type="component" value="Unassembled WGS sequence"/>
</dbReference>
<keyword evidence="2" id="KW-0238">DNA-binding</keyword>
<dbReference type="Pfam" id="PF20240">
    <property type="entry name" value="DUF6597"/>
    <property type="match status" value="1"/>
</dbReference>
<gene>
    <name evidence="5" type="ORF">GCM10011506_06970</name>
</gene>
<keyword evidence="6" id="KW-1185">Reference proteome</keyword>